<accession>A0A940MNH6</accession>
<feature type="region of interest" description="Disordered" evidence="1">
    <location>
        <begin position="1"/>
        <end position="24"/>
    </location>
</feature>
<keyword evidence="3" id="KW-1185">Reference proteome</keyword>
<proteinExistence type="predicted"/>
<gene>
    <name evidence="2" type="ORF">J5474_22050</name>
</gene>
<dbReference type="AlphaFoldDB" id="A0A940MNH6"/>
<reference evidence="2" key="1">
    <citation type="submission" date="2021-03" db="EMBL/GenBank/DDBJ databases">
        <title>Sagittula salina sp. nov. strain M10.9X isolated from the marine waste.</title>
        <authorList>
            <person name="Satari L."/>
            <person name="Molina-Menor E."/>
            <person name="Vidal-Verdu A."/>
            <person name="Pascual J."/>
            <person name="Pereto J."/>
            <person name="Porcar M."/>
        </authorList>
    </citation>
    <scope>NUCLEOTIDE SEQUENCE</scope>
    <source>
        <strain evidence="2">M10.9X</strain>
    </source>
</reference>
<dbReference type="Gene3D" id="1.10.1220.10">
    <property type="entry name" value="Met repressor-like"/>
    <property type="match status" value="1"/>
</dbReference>
<evidence type="ECO:0000256" key="1">
    <source>
        <dbReference type="SAM" id="MobiDB-lite"/>
    </source>
</evidence>
<dbReference type="SUPFAM" id="SSF47598">
    <property type="entry name" value="Ribbon-helix-helix"/>
    <property type="match status" value="1"/>
</dbReference>
<dbReference type="InterPro" id="IPR013321">
    <property type="entry name" value="Arc_rbn_hlx_hlx"/>
</dbReference>
<protein>
    <submittedName>
        <fullName evidence="2">Uncharacterized protein</fullName>
    </submittedName>
</protein>
<evidence type="ECO:0000313" key="3">
    <source>
        <dbReference type="Proteomes" id="UP000675940"/>
    </source>
</evidence>
<name>A0A940MNH6_9RHOB</name>
<dbReference type="InterPro" id="IPR010985">
    <property type="entry name" value="Ribbon_hlx_hlx"/>
</dbReference>
<dbReference type="GO" id="GO:0006355">
    <property type="term" value="P:regulation of DNA-templated transcription"/>
    <property type="evidence" value="ECO:0007669"/>
    <property type="project" value="InterPro"/>
</dbReference>
<comment type="caution">
    <text evidence="2">The sequence shown here is derived from an EMBL/GenBank/DDBJ whole genome shotgun (WGS) entry which is preliminary data.</text>
</comment>
<evidence type="ECO:0000313" key="2">
    <source>
        <dbReference type="EMBL" id="MBP0485155.1"/>
    </source>
</evidence>
<sequence>MTSQVEATAVMPKSNKAHEDEMKKTSLRLRRKTLKALRIRAIEEDTSIQKLIERLIENYIDESRK</sequence>
<dbReference type="RefSeq" id="WP_209364163.1">
    <property type="nucleotide sequence ID" value="NZ_JAGISH010000025.1"/>
</dbReference>
<dbReference type="EMBL" id="JAGISH010000025">
    <property type="protein sequence ID" value="MBP0485155.1"/>
    <property type="molecule type" value="Genomic_DNA"/>
</dbReference>
<dbReference type="Proteomes" id="UP000675940">
    <property type="component" value="Unassembled WGS sequence"/>
</dbReference>
<organism evidence="2 3">
    <name type="scientific">Sagittula salina</name>
    <dbReference type="NCBI Taxonomy" id="2820268"/>
    <lineage>
        <taxon>Bacteria</taxon>
        <taxon>Pseudomonadati</taxon>
        <taxon>Pseudomonadota</taxon>
        <taxon>Alphaproteobacteria</taxon>
        <taxon>Rhodobacterales</taxon>
        <taxon>Roseobacteraceae</taxon>
        <taxon>Sagittula</taxon>
    </lineage>
</organism>